<organism evidence="2">
    <name type="scientific">bioreactor metagenome</name>
    <dbReference type="NCBI Taxonomy" id="1076179"/>
    <lineage>
        <taxon>unclassified sequences</taxon>
        <taxon>metagenomes</taxon>
        <taxon>ecological metagenomes</taxon>
    </lineage>
</organism>
<reference evidence="2" key="1">
    <citation type="submission" date="2019-08" db="EMBL/GenBank/DDBJ databases">
        <authorList>
            <person name="Kucharzyk K."/>
            <person name="Murdoch R.W."/>
            <person name="Higgins S."/>
            <person name="Loffler F."/>
        </authorList>
    </citation>
    <scope>NUCLEOTIDE SEQUENCE</scope>
</reference>
<dbReference type="AlphaFoldDB" id="A0A645EDB1"/>
<keyword evidence="1" id="KW-0175">Coiled coil</keyword>
<feature type="coiled-coil region" evidence="1">
    <location>
        <begin position="17"/>
        <end position="44"/>
    </location>
</feature>
<name>A0A645EDB1_9ZZZZ</name>
<dbReference type="EMBL" id="VSSQ01045206">
    <property type="protein sequence ID" value="MPM99088.1"/>
    <property type="molecule type" value="Genomic_DNA"/>
</dbReference>
<evidence type="ECO:0000313" key="2">
    <source>
        <dbReference type="EMBL" id="MPM99088.1"/>
    </source>
</evidence>
<accession>A0A645EDB1</accession>
<gene>
    <name evidence="2" type="ORF">SDC9_146278</name>
</gene>
<comment type="caution">
    <text evidence="2">The sequence shown here is derived from an EMBL/GenBank/DDBJ whole genome shotgun (WGS) entry which is preliminary data.</text>
</comment>
<proteinExistence type="predicted"/>
<sequence length="85" mass="9357">MMSSSGSVRWQDSSGKVIACTEKIKVLNENLDELRQMAQDALEDGILMGCCERQLRDALADAIGHLVNPYLATLPDNNVINKSSY</sequence>
<protein>
    <submittedName>
        <fullName evidence="2">Uncharacterized protein</fullName>
    </submittedName>
</protein>
<evidence type="ECO:0000256" key="1">
    <source>
        <dbReference type="SAM" id="Coils"/>
    </source>
</evidence>